<reference evidence="1 2" key="1">
    <citation type="submission" date="2024-08" db="EMBL/GenBank/DDBJ databases">
        <authorList>
            <person name="Lu H."/>
        </authorList>
    </citation>
    <scope>NUCLEOTIDE SEQUENCE [LARGE SCALE GENOMIC DNA]</scope>
    <source>
        <strain evidence="1 2">BYS87W</strain>
    </source>
</reference>
<evidence type="ECO:0000313" key="2">
    <source>
        <dbReference type="Proteomes" id="UP001606303"/>
    </source>
</evidence>
<sequence>MTAHTLAALAQASVQQMRETLRRVTALQPTRADEALQTALQAEFQAGLAAGESHTDAWEETCIDVRRCHG</sequence>
<dbReference type="RefSeq" id="WP_394382928.1">
    <property type="nucleotide sequence ID" value="NZ_JBIGIB010000002.1"/>
</dbReference>
<gene>
    <name evidence="1" type="ORF">ACG01O_07165</name>
</gene>
<dbReference type="EMBL" id="JBIGIB010000002">
    <property type="protein sequence ID" value="MFG6466377.1"/>
    <property type="molecule type" value="Genomic_DNA"/>
</dbReference>
<name>A0ABW7GWL9_9BURK</name>
<keyword evidence="2" id="KW-1185">Reference proteome</keyword>
<protein>
    <submittedName>
        <fullName evidence="1">Uncharacterized protein</fullName>
    </submittedName>
</protein>
<proteinExistence type="predicted"/>
<comment type="caution">
    <text evidence="1">The sequence shown here is derived from an EMBL/GenBank/DDBJ whole genome shotgun (WGS) entry which is preliminary data.</text>
</comment>
<dbReference type="Proteomes" id="UP001606303">
    <property type="component" value="Unassembled WGS sequence"/>
</dbReference>
<evidence type="ECO:0000313" key="1">
    <source>
        <dbReference type="EMBL" id="MFG6466377.1"/>
    </source>
</evidence>
<accession>A0ABW7GWL9</accession>
<organism evidence="1 2">
    <name type="scientific">Pelomonas baiyunensis</name>
    <dbReference type="NCBI Taxonomy" id="3299026"/>
    <lineage>
        <taxon>Bacteria</taxon>
        <taxon>Pseudomonadati</taxon>
        <taxon>Pseudomonadota</taxon>
        <taxon>Betaproteobacteria</taxon>
        <taxon>Burkholderiales</taxon>
        <taxon>Sphaerotilaceae</taxon>
        <taxon>Roseateles</taxon>
    </lineage>
</organism>